<comment type="caution">
    <text evidence="10">The sequence shown here is derived from an EMBL/GenBank/DDBJ whole genome shotgun (WGS) entry which is preliminary data.</text>
</comment>
<dbReference type="PANTHER" id="PTHR32338">
    <property type="entry name" value="N-ACETYL-GAMMA-GLUTAMYL-PHOSPHATE REDUCTASE, CHLOROPLASTIC-RELATED-RELATED"/>
    <property type="match status" value="1"/>
</dbReference>
<dbReference type="GO" id="GO:0005737">
    <property type="term" value="C:cytoplasm"/>
    <property type="evidence" value="ECO:0007669"/>
    <property type="project" value="UniProtKB-SubCell"/>
</dbReference>
<dbReference type="OrthoDB" id="9801289at2"/>
<dbReference type="Pfam" id="PF01118">
    <property type="entry name" value="Semialdhyde_dh"/>
    <property type="match status" value="1"/>
</dbReference>
<dbReference type="GO" id="GO:0003942">
    <property type="term" value="F:N-acetyl-gamma-glutamyl-phosphate reductase activity"/>
    <property type="evidence" value="ECO:0007669"/>
    <property type="project" value="UniProtKB-UniRule"/>
</dbReference>
<dbReference type="SUPFAM" id="SSF51735">
    <property type="entry name" value="NAD(P)-binding Rossmann-fold domains"/>
    <property type="match status" value="1"/>
</dbReference>
<dbReference type="Pfam" id="PF22698">
    <property type="entry name" value="Semialdhyde_dhC_1"/>
    <property type="match status" value="1"/>
</dbReference>
<dbReference type="InterPro" id="IPR023013">
    <property type="entry name" value="AGPR_AS"/>
</dbReference>
<evidence type="ECO:0000256" key="5">
    <source>
        <dbReference type="ARBA" id="ARBA00023002"/>
    </source>
</evidence>
<keyword evidence="3 7" id="KW-0028">Amino-acid biosynthesis</keyword>
<keyword evidence="4 7" id="KW-0521">NADP</keyword>
<evidence type="ECO:0000313" key="10">
    <source>
        <dbReference type="EMBL" id="TCT16274.1"/>
    </source>
</evidence>
<accession>A0A4R3MT96</accession>
<keyword evidence="5 7" id="KW-0560">Oxidoreductase</keyword>
<dbReference type="PANTHER" id="PTHR32338:SF10">
    <property type="entry name" value="N-ACETYL-GAMMA-GLUTAMYL-PHOSPHATE REDUCTASE, CHLOROPLASTIC-RELATED"/>
    <property type="match status" value="1"/>
</dbReference>
<evidence type="ECO:0000313" key="11">
    <source>
        <dbReference type="Proteomes" id="UP000294902"/>
    </source>
</evidence>
<dbReference type="HAMAP" id="MF_00150">
    <property type="entry name" value="ArgC_type1"/>
    <property type="match status" value="1"/>
</dbReference>
<comment type="subcellular location">
    <subcellularLocation>
        <location evidence="7">Cytoplasm</location>
    </subcellularLocation>
</comment>
<feature type="domain" description="Semialdehyde dehydrogenase NAD-binding" evidence="9">
    <location>
        <begin position="3"/>
        <end position="142"/>
    </location>
</feature>
<dbReference type="EC" id="1.2.1.38" evidence="7"/>
<organism evidence="10 11">
    <name type="scientific">Natranaerovirga pectinivora</name>
    <dbReference type="NCBI Taxonomy" id="682400"/>
    <lineage>
        <taxon>Bacteria</taxon>
        <taxon>Bacillati</taxon>
        <taxon>Bacillota</taxon>
        <taxon>Clostridia</taxon>
        <taxon>Lachnospirales</taxon>
        <taxon>Natranaerovirgaceae</taxon>
        <taxon>Natranaerovirga</taxon>
    </lineage>
</organism>
<dbReference type="EMBL" id="SMAL01000002">
    <property type="protein sequence ID" value="TCT16274.1"/>
    <property type="molecule type" value="Genomic_DNA"/>
</dbReference>
<protein>
    <recommendedName>
        <fullName evidence="7">N-acetyl-gamma-glutamyl-phosphate reductase</fullName>
        <shortName evidence="7">AGPR</shortName>
        <ecNumber evidence="7">1.2.1.38</ecNumber>
    </recommendedName>
    <alternativeName>
        <fullName evidence="7">N-acetyl-glutamate semialdehyde dehydrogenase</fullName>
        <shortName evidence="7">NAGSA dehydrogenase</shortName>
    </alternativeName>
</protein>
<evidence type="ECO:0000256" key="7">
    <source>
        <dbReference type="HAMAP-Rule" id="MF_00150"/>
    </source>
</evidence>
<dbReference type="InterPro" id="IPR050085">
    <property type="entry name" value="AGPR"/>
</dbReference>
<keyword evidence="2 7" id="KW-0055">Arginine biosynthesis</keyword>
<evidence type="ECO:0000256" key="2">
    <source>
        <dbReference type="ARBA" id="ARBA00022571"/>
    </source>
</evidence>
<dbReference type="Gene3D" id="3.30.360.10">
    <property type="entry name" value="Dihydrodipicolinate Reductase, domain 2"/>
    <property type="match status" value="1"/>
</dbReference>
<keyword evidence="11" id="KW-1185">Reference proteome</keyword>
<reference evidence="10 11" key="1">
    <citation type="submission" date="2019-03" db="EMBL/GenBank/DDBJ databases">
        <title>Genomic Encyclopedia of Type Strains, Phase IV (KMG-IV): sequencing the most valuable type-strain genomes for metagenomic binning, comparative biology and taxonomic classification.</title>
        <authorList>
            <person name="Goeker M."/>
        </authorList>
    </citation>
    <scope>NUCLEOTIDE SEQUENCE [LARGE SCALE GENOMIC DNA]</scope>
    <source>
        <strain evidence="10 11">DSM 24629</strain>
    </source>
</reference>
<dbReference type="RefSeq" id="WP_132250549.1">
    <property type="nucleotide sequence ID" value="NZ_SMAL01000002.1"/>
</dbReference>
<evidence type="ECO:0000259" key="9">
    <source>
        <dbReference type="SMART" id="SM00859"/>
    </source>
</evidence>
<evidence type="ECO:0000256" key="3">
    <source>
        <dbReference type="ARBA" id="ARBA00022605"/>
    </source>
</evidence>
<evidence type="ECO:0000256" key="6">
    <source>
        <dbReference type="ARBA" id="ARBA00050557"/>
    </source>
</evidence>
<dbReference type="FunFam" id="3.30.360.10:FF:000014">
    <property type="entry name" value="N-acetyl-gamma-glutamyl-phosphate reductase"/>
    <property type="match status" value="1"/>
</dbReference>
<dbReference type="UniPathway" id="UPA00068">
    <property type="reaction ID" value="UER00108"/>
</dbReference>
<dbReference type="NCBIfam" id="TIGR01850">
    <property type="entry name" value="argC"/>
    <property type="match status" value="1"/>
</dbReference>
<proteinExistence type="inferred from homology"/>
<comment type="pathway">
    <text evidence="1 7">Amino-acid biosynthesis; L-arginine biosynthesis; N(2)-acetyl-L-ornithine from L-glutamate: step 3/4.</text>
</comment>
<comment type="similarity">
    <text evidence="7">Belongs to the NAGSA dehydrogenase family. Type 1 subfamily.</text>
</comment>
<dbReference type="GO" id="GO:0006526">
    <property type="term" value="P:L-arginine biosynthetic process"/>
    <property type="evidence" value="ECO:0007669"/>
    <property type="project" value="UniProtKB-UniRule"/>
</dbReference>
<keyword evidence="7" id="KW-0963">Cytoplasm</keyword>
<dbReference type="Proteomes" id="UP000294902">
    <property type="component" value="Unassembled WGS sequence"/>
</dbReference>
<evidence type="ECO:0000256" key="1">
    <source>
        <dbReference type="ARBA" id="ARBA00004862"/>
    </source>
</evidence>
<dbReference type="SMART" id="SM00859">
    <property type="entry name" value="Semialdhyde_dh"/>
    <property type="match status" value="1"/>
</dbReference>
<dbReference type="InterPro" id="IPR036291">
    <property type="entry name" value="NAD(P)-bd_dom_sf"/>
</dbReference>
<comment type="function">
    <text evidence="7">Catalyzes the NADPH-dependent reduction of N-acetyl-5-glutamyl phosphate to yield N-acetyl-L-glutamate 5-semialdehyde.</text>
</comment>
<dbReference type="InterPro" id="IPR000706">
    <property type="entry name" value="AGPR_type-1"/>
</dbReference>
<dbReference type="CDD" id="cd17895">
    <property type="entry name" value="AGPR_1_N"/>
    <property type="match status" value="1"/>
</dbReference>
<dbReference type="Gene3D" id="3.40.50.720">
    <property type="entry name" value="NAD(P)-binding Rossmann-like Domain"/>
    <property type="match status" value="1"/>
</dbReference>
<evidence type="ECO:0000256" key="8">
    <source>
        <dbReference type="PROSITE-ProRule" id="PRU10010"/>
    </source>
</evidence>
<dbReference type="InterPro" id="IPR058924">
    <property type="entry name" value="AGPR_dimerisation_dom"/>
</dbReference>
<sequence>MLNVGILGATGYTGEELIRLLHNHPNVMIKKILSTSYKDKKYNFVYRNFVGFNEDICQELDWDTLVDGIDLLFSALPYGILMAHLTEDMLKKVKIVDIGVDYRFMDKESYKKYYGKEHQSLHLTDEFVYGLSEWNEEAIKEAKSIANPGCYATAMLMALIPLIKEALIDKDIIADGKSGLSGGGRTLTIGTHYVEANESMKAYKLNNHPHVIEVQKGIEFFTGETIELTFTPHIVPMQRGLMVTLYTKLQKKLDYESVKEVYSKYYGSKPFVQILDKSIYVETKWVKSSNMCHINFEINEETNRLIIVVAIDNLIKGAAGQAIQNMNLMMDFPENMGLNYIPVCI</sequence>
<comment type="catalytic activity">
    <reaction evidence="6 7">
        <text>N-acetyl-L-glutamate 5-semialdehyde + phosphate + NADP(+) = N-acetyl-L-glutamyl 5-phosphate + NADPH + H(+)</text>
        <dbReference type="Rhea" id="RHEA:21588"/>
        <dbReference type="ChEBI" id="CHEBI:15378"/>
        <dbReference type="ChEBI" id="CHEBI:29123"/>
        <dbReference type="ChEBI" id="CHEBI:43474"/>
        <dbReference type="ChEBI" id="CHEBI:57783"/>
        <dbReference type="ChEBI" id="CHEBI:57936"/>
        <dbReference type="ChEBI" id="CHEBI:58349"/>
        <dbReference type="EC" id="1.2.1.38"/>
    </reaction>
</comment>
<dbReference type="PROSITE" id="PS01224">
    <property type="entry name" value="ARGC"/>
    <property type="match status" value="1"/>
</dbReference>
<evidence type="ECO:0000256" key="4">
    <source>
        <dbReference type="ARBA" id="ARBA00022857"/>
    </source>
</evidence>
<gene>
    <name evidence="7" type="primary">argC</name>
    <name evidence="10" type="ORF">EDC18_102291</name>
</gene>
<dbReference type="InterPro" id="IPR000534">
    <property type="entry name" value="Semialdehyde_DH_NAD-bd"/>
</dbReference>
<feature type="active site" evidence="7 8">
    <location>
        <position position="150"/>
    </location>
</feature>
<dbReference type="CDD" id="cd23934">
    <property type="entry name" value="AGPR_1_C"/>
    <property type="match status" value="1"/>
</dbReference>
<dbReference type="AlphaFoldDB" id="A0A4R3MT96"/>
<name>A0A4R3MT96_9FIRM</name>
<dbReference type="GO" id="GO:0051287">
    <property type="term" value="F:NAD binding"/>
    <property type="evidence" value="ECO:0007669"/>
    <property type="project" value="InterPro"/>
</dbReference>
<dbReference type="GO" id="GO:0070401">
    <property type="term" value="F:NADP+ binding"/>
    <property type="evidence" value="ECO:0007669"/>
    <property type="project" value="InterPro"/>
</dbReference>
<dbReference type="SUPFAM" id="SSF55347">
    <property type="entry name" value="Glyceraldehyde-3-phosphate dehydrogenase-like, C-terminal domain"/>
    <property type="match status" value="1"/>
</dbReference>